<dbReference type="PANTHER" id="PTHR30461">
    <property type="entry name" value="DNA-INVERTASE FROM LAMBDOID PROPHAGE"/>
    <property type="match status" value="1"/>
</dbReference>
<dbReference type="InterPro" id="IPR036162">
    <property type="entry name" value="Resolvase-like_N_sf"/>
</dbReference>
<dbReference type="InterPro" id="IPR011109">
    <property type="entry name" value="DNA_bind_recombinase_dom"/>
</dbReference>
<evidence type="ECO:0000313" key="3">
    <source>
        <dbReference type="EMBL" id="CAJ0849080.1"/>
    </source>
</evidence>
<dbReference type="Pfam" id="PF00239">
    <property type="entry name" value="Resolvase"/>
    <property type="match status" value="1"/>
</dbReference>
<dbReference type="EMBL" id="OY288114">
    <property type="protein sequence ID" value="CAJ0849080.1"/>
    <property type="molecule type" value="Genomic_DNA"/>
</dbReference>
<dbReference type="PANTHER" id="PTHR30461:SF23">
    <property type="entry name" value="DNA RECOMBINASE-RELATED"/>
    <property type="match status" value="1"/>
</dbReference>
<dbReference type="Pfam" id="PF07508">
    <property type="entry name" value="Recombinase"/>
    <property type="match status" value="1"/>
</dbReference>
<dbReference type="Gene3D" id="3.40.50.1390">
    <property type="entry name" value="Resolvase, N-terminal catalytic domain"/>
    <property type="match status" value="1"/>
</dbReference>
<feature type="domain" description="Recombinase" evidence="2">
    <location>
        <begin position="170"/>
        <end position="284"/>
    </location>
</feature>
<evidence type="ECO:0008006" key="4">
    <source>
        <dbReference type="Google" id="ProtNLM"/>
    </source>
</evidence>
<proteinExistence type="predicted"/>
<feature type="domain" description="Resolvase/invertase-type recombinase catalytic" evidence="1">
    <location>
        <begin position="10"/>
        <end position="162"/>
    </location>
</feature>
<dbReference type="SUPFAM" id="SSF53041">
    <property type="entry name" value="Resolvase-like"/>
    <property type="match status" value="1"/>
</dbReference>
<dbReference type="InterPro" id="IPR006119">
    <property type="entry name" value="Resolv_N"/>
</dbReference>
<evidence type="ECO:0000259" key="1">
    <source>
        <dbReference type="PROSITE" id="PS51736"/>
    </source>
</evidence>
<organism evidence="3">
    <name type="scientific">freshwater sediment metagenome</name>
    <dbReference type="NCBI Taxonomy" id="556182"/>
    <lineage>
        <taxon>unclassified sequences</taxon>
        <taxon>metagenomes</taxon>
        <taxon>ecological metagenomes</taxon>
    </lineage>
</organism>
<dbReference type="PROSITE" id="PS51736">
    <property type="entry name" value="RECOMBINASES_3"/>
    <property type="match status" value="1"/>
</dbReference>
<sequence>MKHSPPKRQRCAIYTRKSTEHNLDLAFNSLDAQREACEAYIKSQAHEGWTLVRERFDDGGLSGASLERPALQELLNRVRARQIDIIVVYKVDRLTRSLADFAKLVELFDAHDVSFVSVTQSFNTTSSMGRLTLNVLLSFAQFEREVIGERVRDKIAASKRKGIWVGGPVPLGYRSVAKKLEVVPEEAALVGKIFADYLRLGSIGALANALNAEGLTPKPRQLANGQTVQAACYRVGPLAHLLKNRFYLGEVVYRGEICQGEHAPILDRELFEAVQQRLKEQAVERSNRRLSSPALLAGKLFDDRGNPMTPTYASKKGVRYRYYVSHALLQGRKADAGSVARVSAPEVEKLVIEALRVNGEAETEASDREVIERLLQRAVVGPDSIAIQPKTLSAAEGEEQDEIELLLIPFAPPFLPRKGVAHAPPAPTGLDEAGRTALLSAIAKTRKWIEEILQDPSRSFATIAEEENLAERHVRFLAPLAFLSPRIVESIVEGHAPADLTASGLVRGLPIGWVEQEKAVPLV</sequence>
<accession>A0AA48LXC4</accession>
<dbReference type="GO" id="GO:0003677">
    <property type="term" value="F:DNA binding"/>
    <property type="evidence" value="ECO:0007669"/>
    <property type="project" value="InterPro"/>
</dbReference>
<dbReference type="AlphaFoldDB" id="A0AA48LXC4"/>
<dbReference type="PROSITE" id="PS51737">
    <property type="entry name" value="RECOMBINASE_DNA_BIND"/>
    <property type="match status" value="1"/>
</dbReference>
<evidence type="ECO:0000259" key="2">
    <source>
        <dbReference type="PROSITE" id="PS51737"/>
    </source>
</evidence>
<dbReference type="GO" id="GO:0000150">
    <property type="term" value="F:DNA strand exchange activity"/>
    <property type="evidence" value="ECO:0007669"/>
    <property type="project" value="InterPro"/>
</dbReference>
<dbReference type="SMART" id="SM00857">
    <property type="entry name" value="Resolvase"/>
    <property type="match status" value="1"/>
</dbReference>
<reference evidence="3" key="1">
    <citation type="submission" date="2023-07" db="EMBL/GenBank/DDBJ databases">
        <authorList>
            <person name="Pelsma A.J. K."/>
        </authorList>
    </citation>
    <scope>NUCLEOTIDE SEQUENCE</scope>
</reference>
<dbReference type="CDD" id="cd03768">
    <property type="entry name" value="SR_ResInv"/>
    <property type="match status" value="1"/>
</dbReference>
<dbReference type="InterPro" id="IPR038109">
    <property type="entry name" value="DNA_bind_recomb_sf"/>
</dbReference>
<dbReference type="InterPro" id="IPR050639">
    <property type="entry name" value="SSR_resolvase"/>
</dbReference>
<gene>
    <name evidence="3" type="ORF">AMST5_00073</name>
</gene>
<protein>
    <recommendedName>
        <fullName evidence="4">Recombinase family protein</fullName>
    </recommendedName>
</protein>
<name>A0AA48LXC4_9ZZZZ</name>
<dbReference type="Gene3D" id="3.90.1750.20">
    <property type="entry name" value="Putative Large Serine Recombinase, Chain B, Domain 2"/>
    <property type="match status" value="1"/>
</dbReference>